<protein>
    <submittedName>
        <fullName evidence="2">Phosphonate-binding periplasmic protein</fullName>
    </submittedName>
</protein>
<evidence type="ECO:0000256" key="1">
    <source>
        <dbReference type="SAM" id="MobiDB-lite"/>
    </source>
</evidence>
<feature type="region of interest" description="Disordered" evidence="1">
    <location>
        <begin position="17"/>
        <end position="37"/>
    </location>
</feature>
<dbReference type="PANTHER" id="PTHR35841">
    <property type="entry name" value="PHOSPHONATES-BINDING PERIPLASMIC PROTEIN"/>
    <property type="match status" value="1"/>
</dbReference>
<dbReference type="SUPFAM" id="SSF53850">
    <property type="entry name" value="Periplasmic binding protein-like II"/>
    <property type="match status" value="1"/>
</dbReference>
<sequence>MSEFSNNRKAVKLRFRNQNTHDATKNRAPGAARPGGLRWRSKCPQCAAHSHWTDGSDPRRPGGVSVALGELSFRLYACRCDLHHPRVVPGNPGPPVRRTSGSCLGLRLPVRSAAGPAGAAFGTLVRRPAALSLLPDSPDGPAPKIEGWADLKGRVLAYSDPLSNSGWLVPQAQLRQAGLRPGELRRSFFAHGHRNVAEAVAAQLADAGCIDGYVWETMRRQGMAAAFATEVVWRSESFGFPPLVVQSGMYDAAARRLQSALAGMDQDALGKSLLQALNLDGFAQEPASIFASIERLADEQAQAG</sequence>
<gene>
    <name evidence="2" type="primary">aoxX</name>
</gene>
<dbReference type="EMBL" id="GU937734">
    <property type="protein sequence ID" value="ADO32942.1"/>
    <property type="molecule type" value="Genomic_DNA"/>
</dbReference>
<reference evidence="2" key="1">
    <citation type="submission" date="2010-02" db="EMBL/GenBank/DDBJ databases">
        <title>Isolation and Identification of Arsenite Oxidase Gene and Regulation Sequence in Arsenite-Oxidizing Bacterium Acidovorax sp. GW2.</title>
        <authorList>
            <person name="Zhao K."/>
            <person name="Huang Y."/>
            <person name="Wang Q."/>
            <person name="Wang G."/>
        </authorList>
    </citation>
    <scope>NUCLEOTIDE SEQUENCE</scope>
    <source>
        <strain evidence="2">GW2</strain>
    </source>
</reference>
<name>F8QRD0_9BURK</name>
<dbReference type="Pfam" id="PF12974">
    <property type="entry name" value="Phosphonate-bd"/>
    <property type="match status" value="1"/>
</dbReference>
<dbReference type="AlphaFoldDB" id="F8QRD0"/>
<proteinExistence type="predicted"/>
<dbReference type="PANTHER" id="PTHR35841:SF1">
    <property type="entry name" value="PHOSPHONATES-BINDING PERIPLASMIC PROTEIN"/>
    <property type="match status" value="1"/>
</dbReference>
<accession>F8QRD0</accession>
<organism evidence="2">
    <name type="scientific">Acidovorax sp. GW2</name>
    <dbReference type="NCBI Taxonomy" id="446363"/>
    <lineage>
        <taxon>Bacteria</taxon>
        <taxon>Pseudomonadati</taxon>
        <taxon>Pseudomonadota</taxon>
        <taxon>Betaproteobacteria</taxon>
        <taxon>Burkholderiales</taxon>
        <taxon>Comamonadaceae</taxon>
        <taxon>Acidovorax</taxon>
    </lineage>
</organism>
<evidence type="ECO:0000313" key="2">
    <source>
        <dbReference type="EMBL" id="ADO32942.1"/>
    </source>
</evidence>
<dbReference type="Gene3D" id="3.40.190.10">
    <property type="entry name" value="Periplasmic binding protein-like II"/>
    <property type="match status" value="1"/>
</dbReference>